<accession>A0A975CIZ5</accession>
<reference evidence="1" key="1">
    <citation type="submission" date="2021-03" db="EMBL/GenBank/DDBJ databases">
        <title>Ottowia sp. 27C isolated from the cloaca of a Giant Asian pond turtle (Heosemys grandis).</title>
        <authorList>
            <person name="Spergser J."/>
            <person name="Busse H.-J."/>
        </authorList>
    </citation>
    <scope>NUCLEOTIDE SEQUENCE</scope>
    <source>
        <strain evidence="1">27C</strain>
    </source>
</reference>
<dbReference type="PROSITE" id="PS51318">
    <property type="entry name" value="TAT"/>
    <property type="match status" value="1"/>
</dbReference>
<dbReference type="AlphaFoldDB" id="A0A975CIZ5"/>
<dbReference type="EMBL" id="CP071796">
    <property type="protein sequence ID" value="QTD45044.1"/>
    <property type="molecule type" value="Genomic_DNA"/>
</dbReference>
<organism evidence="1 2">
    <name type="scientific">Ottowia testudinis</name>
    <dbReference type="NCBI Taxonomy" id="2816950"/>
    <lineage>
        <taxon>Bacteria</taxon>
        <taxon>Pseudomonadati</taxon>
        <taxon>Pseudomonadota</taxon>
        <taxon>Betaproteobacteria</taxon>
        <taxon>Burkholderiales</taxon>
        <taxon>Comamonadaceae</taxon>
        <taxon>Ottowia</taxon>
    </lineage>
</organism>
<dbReference type="Proteomes" id="UP000663903">
    <property type="component" value="Chromosome"/>
</dbReference>
<evidence type="ECO:0000313" key="1">
    <source>
        <dbReference type="EMBL" id="QTD45044.1"/>
    </source>
</evidence>
<dbReference type="InterPro" id="IPR006311">
    <property type="entry name" value="TAT_signal"/>
</dbReference>
<name>A0A975CIZ5_9BURK</name>
<gene>
    <name evidence="1" type="ORF">J1M35_18750</name>
</gene>
<proteinExistence type="predicted"/>
<evidence type="ECO:0000313" key="2">
    <source>
        <dbReference type="Proteomes" id="UP000663903"/>
    </source>
</evidence>
<protein>
    <submittedName>
        <fullName evidence="1">Uncharacterized protein</fullName>
    </submittedName>
</protein>
<dbReference type="KEGG" id="otd:J1M35_18750"/>
<keyword evidence="2" id="KW-1185">Reference proteome</keyword>
<sequence length="151" mass="16921">MTNPLYLDRRRFALALAAPALMTALGGCSTTGSAIAPAADDQAQLLKRAREYWGLIKVNDSVTAWPYEEISKDPQWTLQAYLKRGGIVFNAVEVRGVKSIDGDNAVLTVWMDYALPLLRVKGQQAEADDPWRRIDGVWYHGQRRNPLFSDK</sequence>
<dbReference type="RefSeq" id="WP_208008796.1">
    <property type="nucleotide sequence ID" value="NZ_CP071796.1"/>
</dbReference>